<keyword evidence="3" id="KW-1185">Reference proteome</keyword>
<proteinExistence type="predicted"/>
<gene>
    <name evidence="2" type="ORF">sS8_2594</name>
</gene>
<reference evidence="2 3" key="1">
    <citation type="submission" date="2016-12" db="EMBL/GenBank/DDBJ databases">
        <title>Genome sequencing of Methylocaldum marinum.</title>
        <authorList>
            <person name="Takeuchi M."/>
            <person name="Kamagata Y."/>
            <person name="Hiraoka S."/>
            <person name="Oshima K."/>
            <person name="Hattori M."/>
            <person name="Iwasaki W."/>
        </authorList>
    </citation>
    <scope>NUCLEOTIDE SEQUENCE [LARGE SCALE GENOMIC DNA]</scope>
    <source>
        <strain evidence="2 3">S8</strain>
    </source>
</reference>
<name>A0A250KS86_9GAMM</name>
<feature type="region of interest" description="Disordered" evidence="1">
    <location>
        <begin position="1"/>
        <end position="32"/>
    </location>
</feature>
<dbReference type="Proteomes" id="UP000266313">
    <property type="component" value="Chromosome"/>
</dbReference>
<evidence type="ECO:0000313" key="3">
    <source>
        <dbReference type="Proteomes" id="UP000266313"/>
    </source>
</evidence>
<organism evidence="2 3">
    <name type="scientific">Methylocaldum marinum</name>
    <dbReference type="NCBI Taxonomy" id="1432792"/>
    <lineage>
        <taxon>Bacteria</taxon>
        <taxon>Pseudomonadati</taxon>
        <taxon>Pseudomonadota</taxon>
        <taxon>Gammaproteobacteria</taxon>
        <taxon>Methylococcales</taxon>
        <taxon>Methylococcaceae</taxon>
        <taxon>Methylocaldum</taxon>
    </lineage>
</organism>
<accession>A0A250KS86</accession>
<evidence type="ECO:0000256" key="1">
    <source>
        <dbReference type="SAM" id="MobiDB-lite"/>
    </source>
</evidence>
<sequence length="54" mass="6102">MQGEFALMGRKAKIKADASNQDSLKMPRPAAKWNLKVVGRPRSETKHRNPLADR</sequence>
<dbReference type="EMBL" id="AP017928">
    <property type="protein sequence ID" value="BBA34543.1"/>
    <property type="molecule type" value="Genomic_DNA"/>
</dbReference>
<evidence type="ECO:0000313" key="2">
    <source>
        <dbReference type="EMBL" id="BBA34543.1"/>
    </source>
</evidence>
<protein>
    <submittedName>
        <fullName evidence="2">ABC-type nitrate/sulfonate/bicarbonate transport system, periplasmic component</fullName>
    </submittedName>
</protein>
<dbReference type="AlphaFoldDB" id="A0A250KS86"/>
<dbReference type="KEGG" id="mmai:sS8_2594"/>